<comment type="caution">
    <text evidence="1">The sequence shown here is derived from an EMBL/GenBank/DDBJ whole genome shotgun (WGS) entry which is preliminary data.</text>
</comment>
<sequence length="96" mass="11361">MTIDAFKRFVAKFEKLHNANCKCGADCQGYIRYAKIAISSYENFHEDLIKQKQIVKEAKKDLFIMKRIELDSQKRFDATARRMFGLHENYSWNASF</sequence>
<protein>
    <submittedName>
        <fullName evidence="1">Uncharacterized protein</fullName>
    </submittedName>
</protein>
<evidence type="ECO:0000313" key="2">
    <source>
        <dbReference type="Proteomes" id="UP000321026"/>
    </source>
</evidence>
<dbReference type="Proteomes" id="UP000321026">
    <property type="component" value="Unassembled WGS sequence"/>
</dbReference>
<name>A0A5C7J2T8_9BACT</name>
<proteinExistence type="predicted"/>
<reference evidence="1 2" key="1">
    <citation type="submission" date="2018-09" db="EMBL/GenBank/DDBJ databases">
        <title>Metagenome Assembled Genomes from an Advanced Water Purification Facility.</title>
        <authorList>
            <person name="Stamps B.W."/>
            <person name="Spear J.R."/>
        </authorList>
    </citation>
    <scope>NUCLEOTIDE SEQUENCE [LARGE SCALE GENOMIC DNA]</scope>
    <source>
        <strain evidence="1">Bin_63_2</strain>
    </source>
</reference>
<dbReference type="EMBL" id="SSDS01000101">
    <property type="protein sequence ID" value="TXG75831.1"/>
    <property type="molecule type" value="Genomic_DNA"/>
</dbReference>
<gene>
    <name evidence="1" type="ORF">E6Q11_06460</name>
</gene>
<organism evidence="1 2">
    <name type="scientific">Candidatus Dojkabacteria bacterium</name>
    <dbReference type="NCBI Taxonomy" id="2099670"/>
    <lineage>
        <taxon>Bacteria</taxon>
        <taxon>Candidatus Dojkabacteria</taxon>
    </lineage>
</organism>
<evidence type="ECO:0000313" key="1">
    <source>
        <dbReference type="EMBL" id="TXG75831.1"/>
    </source>
</evidence>
<accession>A0A5C7J2T8</accession>
<dbReference type="AlphaFoldDB" id="A0A5C7J2T8"/>